<evidence type="ECO:0000256" key="5">
    <source>
        <dbReference type="RuleBase" id="RU367049"/>
    </source>
</evidence>
<feature type="region of interest" description="Disordered" evidence="6">
    <location>
        <begin position="251"/>
        <end position="276"/>
    </location>
</feature>
<dbReference type="GO" id="GO:0031593">
    <property type="term" value="F:polyubiquitin modification-dependent protein binding"/>
    <property type="evidence" value="ECO:0007669"/>
    <property type="project" value="UniProtKB-UniRule"/>
</dbReference>
<evidence type="ECO:0000313" key="10">
    <source>
        <dbReference type="Proteomes" id="UP000053257"/>
    </source>
</evidence>
<dbReference type="SUPFAM" id="SSF54236">
    <property type="entry name" value="Ubiquitin-like"/>
    <property type="match status" value="1"/>
</dbReference>
<dbReference type="InterPro" id="IPR015940">
    <property type="entry name" value="UBA"/>
</dbReference>
<dbReference type="GO" id="GO:0006289">
    <property type="term" value="P:nucleotide-excision repair"/>
    <property type="evidence" value="ECO:0007669"/>
    <property type="project" value="UniProtKB-UniRule"/>
</dbReference>
<organism evidence="9 10">
    <name type="scientific">Phlebiopsis gigantea (strain 11061_1 CR5-6)</name>
    <name type="common">White-rot fungus</name>
    <name type="synonym">Peniophora gigantea</name>
    <dbReference type="NCBI Taxonomy" id="745531"/>
    <lineage>
        <taxon>Eukaryota</taxon>
        <taxon>Fungi</taxon>
        <taxon>Dikarya</taxon>
        <taxon>Basidiomycota</taxon>
        <taxon>Agaricomycotina</taxon>
        <taxon>Agaricomycetes</taxon>
        <taxon>Polyporales</taxon>
        <taxon>Phanerochaetaceae</taxon>
        <taxon>Phlebiopsis</taxon>
    </lineage>
</organism>
<feature type="domain" description="UBA" evidence="7">
    <location>
        <begin position="139"/>
        <end position="190"/>
    </location>
</feature>
<dbReference type="Gene3D" id="1.10.8.10">
    <property type="entry name" value="DNA helicase RuvA subunit, C-terminal domain"/>
    <property type="match status" value="2"/>
</dbReference>
<dbReference type="OrthoDB" id="419317at2759"/>
<keyword evidence="1" id="KW-0677">Repeat</keyword>
<dbReference type="GO" id="GO:0003684">
    <property type="term" value="F:damaged DNA binding"/>
    <property type="evidence" value="ECO:0007669"/>
    <property type="project" value="UniProtKB-UniRule"/>
</dbReference>
<dbReference type="PANTHER" id="PTHR10621">
    <property type="entry name" value="UV EXCISION REPAIR PROTEIN RAD23"/>
    <property type="match status" value="1"/>
</dbReference>
<feature type="region of interest" description="Disordered" evidence="6">
    <location>
        <begin position="107"/>
        <end position="135"/>
    </location>
</feature>
<dbReference type="EMBL" id="KN840539">
    <property type="protein sequence ID" value="KIP05586.1"/>
    <property type="molecule type" value="Genomic_DNA"/>
</dbReference>
<keyword evidence="3 5" id="KW-0234">DNA repair</keyword>
<evidence type="ECO:0000256" key="6">
    <source>
        <dbReference type="SAM" id="MobiDB-lite"/>
    </source>
</evidence>
<dbReference type="PROSITE" id="PS50030">
    <property type="entry name" value="UBA"/>
    <property type="match status" value="2"/>
</dbReference>
<dbReference type="GO" id="GO:0070628">
    <property type="term" value="F:proteasome binding"/>
    <property type="evidence" value="ECO:0007669"/>
    <property type="project" value="TreeGrafter"/>
</dbReference>
<dbReference type="InterPro" id="IPR000626">
    <property type="entry name" value="Ubiquitin-like_dom"/>
</dbReference>
<dbReference type="FunFam" id="1.10.8.10:FF:000003">
    <property type="entry name" value="UV excision repair protein RAD23 homolog"/>
    <property type="match status" value="1"/>
</dbReference>
<dbReference type="PROSITE" id="PS50053">
    <property type="entry name" value="UBIQUITIN_2"/>
    <property type="match status" value="1"/>
</dbReference>
<dbReference type="PANTHER" id="PTHR10621:SF0">
    <property type="entry name" value="UV EXCISION REPAIR PROTEIN RAD23"/>
    <property type="match status" value="1"/>
</dbReference>
<dbReference type="SMART" id="SM00165">
    <property type="entry name" value="UBA"/>
    <property type="match status" value="2"/>
</dbReference>
<evidence type="ECO:0000313" key="9">
    <source>
        <dbReference type="EMBL" id="KIP05586.1"/>
    </source>
</evidence>
<feature type="region of interest" description="Disordered" evidence="6">
    <location>
        <begin position="83"/>
        <end position="102"/>
    </location>
</feature>
<evidence type="ECO:0000259" key="7">
    <source>
        <dbReference type="PROSITE" id="PS50030"/>
    </source>
</evidence>
<dbReference type="Pfam" id="PF00627">
    <property type="entry name" value="UBA"/>
    <property type="match status" value="2"/>
</dbReference>
<evidence type="ECO:0000256" key="4">
    <source>
        <dbReference type="ARBA" id="ARBA00023242"/>
    </source>
</evidence>
<name>A0A0C3RVX7_PHLG1</name>
<dbReference type="GO" id="GO:0043130">
    <property type="term" value="F:ubiquitin binding"/>
    <property type="evidence" value="ECO:0007669"/>
    <property type="project" value="UniProtKB-UniRule"/>
</dbReference>
<dbReference type="PRINTS" id="PR01839">
    <property type="entry name" value="RAD23PROTEIN"/>
</dbReference>
<feature type="domain" description="Ubiquitin-like" evidence="8">
    <location>
        <begin position="1"/>
        <end position="76"/>
    </location>
</feature>
<keyword evidence="2 5" id="KW-0227">DNA damage</keyword>
<keyword evidence="4 5" id="KW-0539">Nucleus</keyword>
<comment type="function">
    <text evidence="5">Multiubiquitin chain receptor involved in modulation of proteasomal degradation. Involved in nucleotide excision repair.</text>
</comment>
<dbReference type="Pfam" id="PF09280">
    <property type="entry name" value="XPC-binding"/>
    <property type="match status" value="1"/>
</dbReference>
<dbReference type="InterPro" id="IPR029071">
    <property type="entry name" value="Ubiquitin-like_domsf"/>
</dbReference>
<keyword evidence="5" id="KW-0963">Cytoplasm</keyword>
<dbReference type="InterPro" id="IPR004806">
    <property type="entry name" value="Rad23"/>
</dbReference>
<dbReference type="SUPFAM" id="SSF46934">
    <property type="entry name" value="UBA-like"/>
    <property type="match status" value="2"/>
</dbReference>
<reference evidence="9 10" key="1">
    <citation type="journal article" date="2014" name="PLoS Genet.">
        <title>Analysis of the Phlebiopsis gigantea genome, transcriptome and secretome provides insight into its pioneer colonization strategies of wood.</title>
        <authorList>
            <person name="Hori C."/>
            <person name="Ishida T."/>
            <person name="Igarashi K."/>
            <person name="Samejima M."/>
            <person name="Suzuki H."/>
            <person name="Master E."/>
            <person name="Ferreira P."/>
            <person name="Ruiz-Duenas F.J."/>
            <person name="Held B."/>
            <person name="Canessa P."/>
            <person name="Larrondo L.F."/>
            <person name="Schmoll M."/>
            <person name="Druzhinina I.S."/>
            <person name="Kubicek C.P."/>
            <person name="Gaskell J.A."/>
            <person name="Kersten P."/>
            <person name="St John F."/>
            <person name="Glasner J."/>
            <person name="Sabat G."/>
            <person name="Splinter BonDurant S."/>
            <person name="Syed K."/>
            <person name="Yadav J."/>
            <person name="Mgbeahuruike A.C."/>
            <person name="Kovalchuk A."/>
            <person name="Asiegbu F.O."/>
            <person name="Lackner G."/>
            <person name="Hoffmeister D."/>
            <person name="Rencoret J."/>
            <person name="Gutierrez A."/>
            <person name="Sun H."/>
            <person name="Lindquist E."/>
            <person name="Barry K."/>
            <person name="Riley R."/>
            <person name="Grigoriev I.V."/>
            <person name="Henrissat B."/>
            <person name="Kues U."/>
            <person name="Berka R.M."/>
            <person name="Martinez A.T."/>
            <person name="Covert S.F."/>
            <person name="Blanchette R.A."/>
            <person name="Cullen D."/>
        </authorList>
    </citation>
    <scope>NUCLEOTIDE SEQUENCE [LARGE SCALE GENOMIC DNA]</scope>
    <source>
        <strain evidence="9 10">11061_1 CR5-6</strain>
    </source>
</reference>
<evidence type="ECO:0000259" key="8">
    <source>
        <dbReference type="PROSITE" id="PS50053"/>
    </source>
</evidence>
<evidence type="ECO:0000256" key="2">
    <source>
        <dbReference type="ARBA" id="ARBA00022763"/>
    </source>
</evidence>
<gene>
    <name evidence="9" type="ORF">PHLGIDRAFT_128788</name>
</gene>
<dbReference type="GO" id="GO:0005829">
    <property type="term" value="C:cytosol"/>
    <property type="evidence" value="ECO:0007669"/>
    <property type="project" value="TreeGrafter"/>
</dbReference>
<dbReference type="HOGENOM" id="CLU_040364_0_0_1"/>
<feature type="compositionally biased region" description="Low complexity" evidence="6">
    <location>
        <begin position="124"/>
        <end position="135"/>
    </location>
</feature>
<dbReference type="AlphaFoldDB" id="A0A0C3RVX7"/>
<dbReference type="CDD" id="cd01805">
    <property type="entry name" value="Ubl_Rad23"/>
    <property type="match status" value="1"/>
</dbReference>
<protein>
    <recommendedName>
        <fullName evidence="5">UV excision repair protein RAD23</fullName>
    </recommendedName>
</protein>
<dbReference type="Pfam" id="PF00240">
    <property type="entry name" value="ubiquitin"/>
    <property type="match status" value="1"/>
</dbReference>
<evidence type="ECO:0000256" key="1">
    <source>
        <dbReference type="ARBA" id="ARBA00022737"/>
    </source>
</evidence>
<dbReference type="FunFam" id="3.10.20.90:FF:000254">
    <property type="entry name" value="UV excision repair protein Rad23"/>
    <property type="match status" value="1"/>
</dbReference>
<dbReference type="SUPFAM" id="SSF101238">
    <property type="entry name" value="XPC-binding domain"/>
    <property type="match status" value="1"/>
</dbReference>
<dbReference type="GO" id="GO:0043161">
    <property type="term" value="P:proteasome-mediated ubiquitin-dependent protein catabolic process"/>
    <property type="evidence" value="ECO:0007669"/>
    <property type="project" value="UniProtKB-UniRule"/>
</dbReference>
<dbReference type="NCBIfam" id="TIGR00601">
    <property type="entry name" value="rad23"/>
    <property type="match status" value="1"/>
</dbReference>
<accession>A0A0C3RVX7</accession>
<keyword evidence="10" id="KW-1185">Reference proteome</keyword>
<dbReference type="Gene3D" id="3.10.20.90">
    <property type="entry name" value="Phosphatidylinositol 3-kinase Catalytic Subunit, Chain A, domain 1"/>
    <property type="match status" value="1"/>
</dbReference>
<dbReference type="STRING" id="745531.A0A0C3RVX7"/>
<dbReference type="FunFam" id="1.10.8.10:FF:000002">
    <property type="entry name" value="UV excision repair protein RAD23 homolog"/>
    <property type="match status" value="1"/>
</dbReference>
<evidence type="ECO:0000256" key="3">
    <source>
        <dbReference type="ARBA" id="ARBA00023204"/>
    </source>
</evidence>
<comment type="similarity">
    <text evidence="5">Belongs to the RAD23 family.</text>
</comment>
<proteinExistence type="inferred from homology"/>
<feature type="domain" description="UBA" evidence="7">
    <location>
        <begin position="366"/>
        <end position="407"/>
    </location>
</feature>
<dbReference type="GO" id="GO:0005654">
    <property type="term" value="C:nucleoplasm"/>
    <property type="evidence" value="ECO:0007669"/>
    <property type="project" value="TreeGrafter"/>
</dbReference>
<sequence>MKITVKTLQQKTFQLDAEGSDTVADLKKKIEEDHGHPAATQKLIYSGQVLSDDKTVGSCNIKEKGFLVLMVAKPKAEPKPAASTSAAIPAAPSNPAAAPAAPAASSAPAAAAAPQPPNAPILTPAQAAPVPAPAQSTRAFDDENAFVTGAELQSTVQNMMEMGFERDQVMRALRASYNNPDRAVEYLFNGIPAHLEEVAAGGAPPQAAPAAPAVGNVPQAPAAAPAPVPVSQLPQAAPAVANQPQNLFQLAQQQQAQQPGVGGRQPAGFSAAAGAGAGAGAGVDVGSALQGQAQLQQLRELMQQNPALIQPVLQQLAAQNPQLANLFAQHPEALAQMLGMEGELGDLDGEEGAEGAPPGATVIHVTEEESAAIQRLQDLGFSRQAAVEAYFACDKNEEMAANYLFESGFE</sequence>
<dbReference type="Gene3D" id="1.10.10.540">
    <property type="entry name" value="XPC-binding domain"/>
    <property type="match status" value="1"/>
</dbReference>
<dbReference type="Proteomes" id="UP000053257">
    <property type="component" value="Unassembled WGS sequence"/>
</dbReference>
<dbReference type="InterPro" id="IPR015360">
    <property type="entry name" value="XPC-bd"/>
</dbReference>
<dbReference type="InterPro" id="IPR036353">
    <property type="entry name" value="XPC-bd_sf"/>
</dbReference>
<dbReference type="CDD" id="cd14281">
    <property type="entry name" value="UBA2_Rad23_like"/>
    <property type="match status" value="1"/>
</dbReference>
<dbReference type="InterPro" id="IPR009060">
    <property type="entry name" value="UBA-like_sf"/>
</dbReference>
<comment type="subcellular location">
    <subcellularLocation>
        <location evidence="5">Nucleus</location>
    </subcellularLocation>
    <subcellularLocation>
        <location evidence="5">Cytoplasm</location>
    </subcellularLocation>
</comment>
<dbReference type="SMART" id="SM00213">
    <property type="entry name" value="UBQ"/>
    <property type="match status" value="1"/>
</dbReference>